<feature type="transmembrane region" description="Helical" evidence="2">
    <location>
        <begin position="107"/>
        <end position="127"/>
    </location>
</feature>
<evidence type="ECO:0000313" key="4">
    <source>
        <dbReference type="Proteomes" id="UP001163293"/>
    </source>
</evidence>
<dbReference type="Proteomes" id="UP001163293">
    <property type="component" value="Chromosome"/>
</dbReference>
<feature type="compositionally biased region" description="Basic and acidic residues" evidence="1">
    <location>
        <begin position="206"/>
        <end position="216"/>
    </location>
</feature>
<dbReference type="RefSeq" id="WP_021473635.1">
    <property type="nucleotide sequence ID" value="NZ_BDMH01000037.1"/>
</dbReference>
<gene>
    <name evidence="3" type="ORF">NL394_05330</name>
</gene>
<keyword evidence="2" id="KW-0812">Transmembrane</keyword>
<evidence type="ECO:0000256" key="2">
    <source>
        <dbReference type="SAM" id="Phobius"/>
    </source>
</evidence>
<sequence>MAKTPAQRIKKHGAKAVVPEHSLPPVINPTTARTPQKAQSNSKLIVIAGVVASLFLFWYLHLLTLNQMTQLSGGLAMPDSLIGGFSQDYIAQLHAAMDEDARGQLNYVHKTAGTLFPLIFGFSWLLLIGTNVARKAWRWAMWAAPLLFAVAHLWSNVAIDSVLAAEAPDAGSVAVASAVTVASWVLFLLSLLCGVAAVFLGRKDSAAAAERPDATKGPKVTGGAGATGGPDAPKS</sequence>
<proteinExistence type="predicted"/>
<keyword evidence="4" id="KW-1185">Reference proteome</keyword>
<reference evidence="3" key="1">
    <citation type="submission" date="2022-07" db="EMBL/GenBank/DDBJ databases">
        <authorList>
            <person name="Wu T."/>
        </authorList>
    </citation>
    <scope>NUCLEOTIDE SEQUENCE</scope>
    <source>
        <strain evidence="3">SD-1</strain>
    </source>
</reference>
<evidence type="ECO:0000256" key="1">
    <source>
        <dbReference type="SAM" id="MobiDB-lite"/>
    </source>
</evidence>
<keyword evidence="2" id="KW-0472">Membrane</keyword>
<feature type="transmembrane region" description="Helical" evidence="2">
    <location>
        <begin position="139"/>
        <end position="159"/>
    </location>
</feature>
<feature type="transmembrane region" description="Helical" evidence="2">
    <location>
        <begin position="179"/>
        <end position="201"/>
    </location>
</feature>
<dbReference type="EMBL" id="CP101185">
    <property type="protein sequence ID" value="UYV98644.1"/>
    <property type="molecule type" value="Genomic_DNA"/>
</dbReference>
<feature type="region of interest" description="Disordered" evidence="1">
    <location>
        <begin position="206"/>
        <end position="235"/>
    </location>
</feature>
<dbReference type="AlphaFoldDB" id="A0AAX3EKW2"/>
<keyword evidence="2" id="KW-1133">Transmembrane helix</keyword>
<accession>A0AAX3EKW2</accession>
<feature type="transmembrane region" description="Helical" evidence="2">
    <location>
        <begin position="44"/>
        <end position="62"/>
    </location>
</feature>
<organism evidence="3 4">
    <name type="scientific">Paenarthrobacter ureafaciens</name>
    <dbReference type="NCBI Taxonomy" id="37931"/>
    <lineage>
        <taxon>Bacteria</taxon>
        <taxon>Bacillati</taxon>
        <taxon>Actinomycetota</taxon>
        <taxon>Actinomycetes</taxon>
        <taxon>Micrococcales</taxon>
        <taxon>Micrococcaceae</taxon>
        <taxon>Paenarthrobacter</taxon>
    </lineage>
</organism>
<evidence type="ECO:0000313" key="3">
    <source>
        <dbReference type="EMBL" id="UYV98644.1"/>
    </source>
</evidence>
<name>A0AAX3EKW2_PAEUR</name>
<protein>
    <submittedName>
        <fullName evidence="3">Uncharacterized protein</fullName>
    </submittedName>
</protein>